<keyword evidence="3" id="KW-1185">Reference proteome</keyword>
<evidence type="ECO:0000313" key="3">
    <source>
        <dbReference type="Proteomes" id="UP000051783"/>
    </source>
</evidence>
<dbReference type="InterPro" id="IPR023130">
    <property type="entry name" value="Ta0600-like_sf"/>
</dbReference>
<dbReference type="Pfam" id="PF08951">
    <property type="entry name" value="EntA_Immun"/>
    <property type="match status" value="1"/>
</dbReference>
<name>A0A0R2MPT5_9LACO</name>
<dbReference type="EMBL" id="JQCL01000008">
    <property type="protein sequence ID" value="KRO14716.1"/>
    <property type="molecule type" value="Genomic_DNA"/>
</dbReference>
<reference evidence="2 3" key="1">
    <citation type="journal article" date="2015" name="Genome Announc.">
        <title>Expanding the biotechnology potential of lactobacilli through comparative genomics of 213 strains and associated genera.</title>
        <authorList>
            <person name="Sun Z."/>
            <person name="Harris H.M."/>
            <person name="McCann A."/>
            <person name="Guo C."/>
            <person name="Argimon S."/>
            <person name="Zhang W."/>
            <person name="Yang X."/>
            <person name="Jeffery I.B."/>
            <person name="Cooney J.C."/>
            <person name="Kagawa T.F."/>
            <person name="Liu W."/>
            <person name="Song Y."/>
            <person name="Salvetti E."/>
            <person name="Wrobel A."/>
            <person name="Rasinkangas P."/>
            <person name="Parkhill J."/>
            <person name="Rea M.C."/>
            <person name="O'Sullivan O."/>
            <person name="Ritari J."/>
            <person name="Douillard F.P."/>
            <person name="Paul Ross R."/>
            <person name="Yang R."/>
            <person name="Briner A.E."/>
            <person name="Felis G.E."/>
            <person name="de Vos W.M."/>
            <person name="Barrangou R."/>
            <person name="Klaenhammer T.R."/>
            <person name="Caufield P.W."/>
            <person name="Cui Y."/>
            <person name="Zhang H."/>
            <person name="O'Toole P.W."/>
        </authorList>
    </citation>
    <scope>NUCLEOTIDE SEQUENCE [LARGE SCALE GENOMIC DNA]</scope>
    <source>
        <strain evidence="2 3">LMG 26013</strain>
    </source>
</reference>
<dbReference type="RefSeq" id="WP_057705270.1">
    <property type="nucleotide sequence ID" value="NZ_JQCL01000008.1"/>
</dbReference>
<sequence>MSKETDQANVTALLKAISTAFQDPQVQGDADLSALLVKNSKRLSASGDYHKAAADLNQGLRYWGMAHLHGPKVLNDLYQATIDGTRGRAYQRQPTGFDN</sequence>
<evidence type="ECO:0000313" key="2">
    <source>
        <dbReference type="EMBL" id="KRO14716.1"/>
    </source>
</evidence>
<dbReference type="InterPro" id="IPR015046">
    <property type="entry name" value="LciA_Immunity-like"/>
</dbReference>
<dbReference type="PATRIC" id="fig|942150.3.peg.913"/>
<keyword evidence="1" id="KW-0079">Bacteriocin immunity</keyword>
<accession>A0A0R2MPT5</accession>
<evidence type="ECO:0000256" key="1">
    <source>
        <dbReference type="ARBA" id="ARBA00023025"/>
    </source>
</evidence>
<dbReference type="AlphaFoldDB" id="A0A0R2MPT5"/>
<comment type="caution">
    <text evidence="2">The sequence shown here is derived from an EMBL/GenBank/DDBJ whole genome shotgun (WGS) entry which is preliminary data.</text>
</comment>
<protein>
    <recommendedName>
        <fullName evidence="4">Bacteriocin immunity protein</fullName>
    </recommendedName>
</protein>
<evidence type="ECO:0008006" key="4">
    <source>
        <dbReference type="Google" id="ProtNLM"/>
    </source>
</evidence>
<dbReference type="GO" id="GO:0030153">
    <property type="term" value="P:bacteriocin immunity"/>
    <property type="evidence" value="ECO:0007669"/>
    <property type="project" value="UniProtKB-KW"/>
</dbReference>
<proteinExistence type="predicted"/>
<gene>
    <name evidence="2" type="ORF">IV64_GL000890</name>
</gene>
<dbReference type="SUPFAM" id="SSF109797">
    <property type="entry name" value="Bacteriocin immunity protein-like"/>
    <property type="match status" value="1"/>
</dbReference>
<organism evidence="2 3">
    <name type="scientific">Lactiplantibacillus xiangfangensis</name>
    <dbReference type="NCBI Taxonomy" id="942150"/>
    <lineage>
        <taxon>Bacteria</taxon>
        <taxon>Bacillati</taxon>
        <taxon>Bacillota</taxon>
        <taxon>Bacilli</taxon>
        <taxon>Lactobacillales</taxon>
        <taxon>Lactobacillaceae</taxon>
        <taxon>Lactiplantibacillus</taxon>
    </lineage>
</organism>
<dbReference type="Proteomes" id="UP000051783">
    <property type="component" value="Unassembled WGS sequence"/>
</dbReference>
<dbReference type="Gene3D" id="1.20.1440.50">
    <property type="entry name" value="Ta0600-like"/>
    <property type="match status" value="1"/>
</dbReference>